<organism evidence="3 4">
    <name type="scientific">Bifidobacterium angulatum DSM 20098 = JCM 7096</name>
    <dbReference type="NCBI Taxonomy" id="518635"/>
    <lineage>
        <taxon>Bacteria</taxon>
        <taxon>Bacillati</taxon>
        <taxon>Actinomycetota</taxon>
        <taxon>Actinomycetes</taxon>
        <taxon>Bifidobacteriales</taxon>
        <taxon>Bifidobacteriaceae</taxon>
        <taxon>Bifidobacterium</taxon>
    </lineage>
</organism>
<dbReference type="PANTHER" id="PTHR14969:SF13">
    <property type="entry name" value="AT30094P"/>
    <property type="match status" value="1"/>
</dbReference>
<keyword evidence="1" id="KW-0472">Membrane</keyword>
<dbReference type="Gene3D" id="1.20.144.10">
    <property type="entry name" value="Phosphatidic acid phosphatase type 2/haloperoxidase"/>
    <property type="match status" value="1"/>
</dbReference>
<evidence type="ECO:0000313" key="4">
    <source>
        <dbReference type="Proteomes" id="UP000006408"/>
    </source>
</evidence>
<dbReference type="EMBL" id="ABYS02000004">
    <property type="protein sequence ID" value="EEP21054.1"/>
    <property type="molecule type" value="Genomic_DNA"/>
</dbReference>
<protein>
    <submittedName>
        <fullName evidence="3">PAP2 family protein</fullName>
    </submittedName>
</protein>
<feature type="transmembrane region" description="Helical" evidence="1">
    <location>
        <begin position="62"/>
        <end position="81"/>
    </location>
</feature>
<dbReference type="eggNOG" id="COG0671">
    <property type="taxonomic scope" value="Bacteria"/>
</dbReference>
<keyword evidence="1" id="KW-1133">Transmembrane helix</keyword>
<accession>C4FDM3</accession>
<dbReference type="Pfam" id="PF01569">
    <property type="entry name" value="PAP2"/>
    <property type="match status" value="1"/>
</dbReference>
<dbReference type="AlphaFoldDB" id="C4FDM3"/>
<proteinExistence type="predicted"/>
<gene>
    <name evidence="3" type="ORF">BIFANG_02410</name>
</gene>
<feature type="transmembrane region" description="Helical" evidence="1">
    <location>
        <begin position="123"/>
        <end position="143"/>
    </location>
</feature>
<dbReference type="SMART" id="SM00014">
    <property type="entry name" value="acidPPc"/>
    <property type="match status" value="1"/>
</dbReference>
<dbReference type="SUPFAM" id="SSF48317">
    <property type="entry name" value="Acid phosphatase/Vanadium-dependent haloperoxidase"/>
    <property type="match status" value="1"/>
</dbReference>
<evidence type="ECO:0000256" key="1">
    <source>
        <dbReference type="SAM" id="Phobius"/>
    </source>
</evidence>
<keyword evidence="1" id="KW-0812">Transmembrane</keyword>
<dbReference type="KEGG" id="bang:BBAG_0357"/>
<dbReference type="PATRIC" id="fig|518635.17.peg.367"/>
<feature type="transmembrane region" description="Helical" evidence="1">
    <location>
        <begin position="149"/>
        <end position="166"/>
    </location>
</feature>
<comment type="caution">
    <text evidence="3">The sequence shown here is derived from an EMBL/GenBank/DDBJ whole genome shotgun (WGS) entry which is preliminary data.</text>
</comment>
<keyword evidence="4" id="KW-1185">Reference proteome</keyword>
<dbReference type="PANTHER" id="PTHR14969">
    <property type="entry name" value="SPHINGOSINE-1-PHOSPHATE PHOSPHOHYDROLASE"/>
    <property type="match status" value="1"/>
</dbReference>
<feature type="domain" description="Phosphatidic acid phosphatase type 2/haloperoxidase" evidence="2">
    <location>
        <begin position="17"/>
        <end position="164"/>
    </location>
</feature>
<dbReference type="InterPro" id="IPR036938">
    <property type="entry name" value="PAP2/HPO_sf"/>
</dbReference>
<dbReference type="Proteomes" id="UP000006408">
    <property type="component" value="Unassembled WGS sequence"/>
</dbReference>
<dbReference type="HOGENOM" id="CLU_108817_0_0_11"/>
<evidence type="ECO:0000259" key="2">
    <source>
        <dbReference type="SMART" id="SM00014"/>
    </source>
</evidence>
<sequence length="175" mass="18874">MLLLAIIACIDFRFAHSIRTVLGDVAVAASPIVYVTGIKWLVERPRPVTALHSNLLPTDPSFPSGHTAGAVIVATMILLTVRNAAHCRMRGIEELRRHMGVVPEACRNGGTAGSIEAVYTRRAMVTGTILVVAVGISRLLLGLHFPTDVLTSAIVCPLISYTVWIIREQLRSAKA</sequence>
<name>C4FDM3_9BIFI</name>
<dbReference type="InterPro" id="IPR000326">
    <property type="entry name" value="PAP2/HPO"/>
</dbReference>
<feature type="transmembrane region" description="Helical" evidence="1">
    <location>
        <begin position="21"/>
        <end position="42"/>
    </location>
</feature>
<evidence type="ECO:0000313" key="3">
    <source>
        <dbReference type="EMBL" id="EEP21054.1"/>
    </source>
</evidence>
<reference evidence="3" key="1">
    <citation type="submission" date="2009-04" db="EMBL/GenBank/DDBJ databases">
        <authorList>
            <person name="Weinstock G."/>
            <person name="Sodergren E."/>
            <person name="Clifton S."/>
            <person name="Fulton L."/>
            <person name="Fulton B."/>
            <person name="Courtney L."/>
            <person name="Fronick C."/>
            <person name="Harrison M."/>
            <person name="Strong C."/>
            <person name="Farmer C."/>
            <person name="Delahaunty K."/>
            <person name="Markovic C."/>
            <person name="Hall O."/>
            <person name="Minx P."/>
            <person name="Tomlinson C."/>
            <person name="Mitreva M."/>
            <person name="Nelson J."/>
            <person name="Hou S."/>
            <person name="Wollam A."/>
            <person name="Pepin K.H."/>
            <person name="Johnson M."/>
            <person name="Bhonagiri V."/>
            <person name="Nash W.E."/>
            <person name="Warren W."/>
            <person name="Chinwalla A."/>
            <person name="Mardis E.R."/>
            <person name="Wilson R.K."/>
        </authorList>
    </citation>
    <scope>NUCLEOTIDE SEQUENCE [LARGE SCALE GENOMIC DNA]</scope>
    <source>
        <strain evidence="3">DSM 20098</strain>
    </source>
</reference>